<dbReference type="SUPFAM" id="SSF53955">
    <property type="entry name" value="Lysozyme-like"/>
    <property type="match status" value="1"/>
</dbReference>
<feature type="disulfide bond" evidence="12">
    <location>
        <begin position="53"/>
        <end position="66"/>
    </location>
</feature>
<dbReference type="InterPro" id="IPR000726">
    <property type="entry name" value="Glyco_hydro_19_cat"/>
</dbReference>
<keyword evidence="10" id="KW-0378">Hydrolase</keyword>
<keyword evidence="17" id="KW-1185">Reference proteome</keyword>
<feature type="transmembrane region" description="Helical" evidence="14">
    <location>
        <begin position="21"/>
        <end position="39"/>
    </location>
</feature>
<dbReference type="GO" id="GO:0008843">
    <property type="term" value="F:endochitinase activity"/>
    <property type="evidence" value="ECO:0007669"/>
    <property type="project" value="UniProtKB-EC"/>
</dbReference>
<dbReference type="InterPro" id="IPR016283">
    <property type="entry name" value="Glyco_hydro_19"/>
</dbReference>
<dbReference type="CDD" id="cd06921">
    <property type="entry name" value="ChtBD1_GH19_hevein"/>
    <property type="match status" value="1"/>
</dbReference>
<comment type="caution">
    <text evidence="16">The sequence shown here is derived from an EMBL/GenBank/DDBJ whole genome shotgun (WGS) entry which is preliminary data.</text>
</comment>
<evidence type="ECO:0000256" key="12">
    <source>
        <dbReference type="PIRSR" id="PIRSR001060-2"/>
    </source>
</evidence>
<evidence type="ECO:0000256" key="10">
    <source>
        <dbReference type="ARBA" id="ARBA00023295"/>
    </source>
</evidence>
<evidence type="ECO:0000313" key="16">
    <source>
        <dbReference type="EMBL" id="KAK1272710.1"/>
    </source>
</evidence>
<feature type="disulfide bond" evidence="12">
    <location>
        <begin position="44"/>
        <end position="60"/>
    </location>
</feature>
<keyword evidence="14" id="KW-1133">Transmembrane helix</keyword>
<dbReference type="PANTHER" id="PTHR22595:SF79">
    <property type="entry name" value="CHITINASE 12"/>
    <property type="match status" value="1"/>
</dbReference>
<dbReference type="Gene3D" id="3.30.60.10">
    <property type="entry name" value="Endochitinase-like"/>
    <property type="match status" value="1"/>
</dbReference>
<evidence type="ECO:0000256" key="11">
    <source>
        <dbReference type="ARBA" id="ARBA00023326"/>
    </source>
</evidence>
<evidence type="ECO:0000256" key="4">
    <source>
        <dbReference type="ARBA" id="ARBA00022669"/>
    </source>
</evidence>
<keyword evidence="5" id="KW-0732">Signal</keyword>
<dbReference type="PROSITE" id="PS50941">
    <property type="entry name" value="CHIT_BIND_I_2"/>
    <property type="match status" value="1"/>
</dbReference>
<feature type="disulfide bond" evidence="12">
    <location>
        <begin position="107"/>
        <end position="166"/>
    </location>
</feature>
<dbReference type="AlphaFoldDB" id="A0AAV9B8N7"/>
<dbReference type="EMBL" id="JAUJYN010000004">
    <property type="protein sequence ID" value="KAK1272710.1"/>
    <property type="molecule type" value="Genomic_DNA"/>
</dbReference>
<comment type="catalytic activity">
    <reaction evidence="1">
        <text>Random endo-hydrolysis of N-acetyl-beta-D-glucosaminide (1-&gt;4)-beta-linkages in chitin and chitodextrins.</text>
        <dbReference type="EC" id="3.2.1.14"/>
    </reaction>
</comment>
<keyword evidence="6" id="KW-0611">Plant defense</keyword>
<name>A0AAV9B8N7_ACOGR</name>
<evidence type="ECO:0000256" key="8">
    <source>
        <dbReference type="ARBA" id="ARBA00023157"/>
    </source>
</evidence>
<reference evidence="16" key="1">
    <citation type="journal article" date="2023" name="Nat. Commun.">
        <title>Diploid and tetraploid genomes of Acorus and the evolution of monocots.</title>
        <authorList>
            <person name="Ma L."/>
            <person name="Liu K.W."/>
            <person name="Li Z."/>
            <person name="Hsiao Y.Y."/>
            <person name="Qi Y."/>
            <person name="Fu T."/>
            <person name="Tang G.D."/>
            <person name="Zhang D."/>
            <person name="Sun W.H."/>
            <person name="Liu D.K."/>
            <person name="Li Y."/>
            <person name="Chen G.Z."/>
            <person name="Liu X.D."/>
            <person name="Liao X.Y."/>
            <person name="Jiang Y.T."/>
            <person name="Yu X."/>
            <person name="Hao Y."/>
            <person name="Huang J."/>
            <person name="Zhao X.W."/>
            <person name="Ke S."/>
            <person name="Chen Y.Y."/>
            <person name="Wu W.L."/>
            <person name="Hsu J.L."/>
            <person name="Lin Y.F."/>
            <person name="Huang M.D."/>
            <person name="Li C.Y."/>
            <person name="Huang L."/>
            <person name="Wang Z.W."/>
            <person name="Zhao X."/>
            <person name="Zhong W.Y."/>
            <person name="Peng D.H."/>
            <person name="Ahmad S."/>
            <person name="Lan S."/>
            <person name="Zhang J.S."/>
            <person name="Tsai W.C."/>
            <person name="Van de Peer Y."/>
            <person name="Liu Z.J."/>
        </authorList>
    </citation>
    <scope>NUCLEOTIDE SEQUENCE</scope>
    <source>
        <strain evidence="16">SCP</strain>
    </source>
</reference>
<evidence type="ECO:0000256" key="14">
    <source>
        <dbReference type="SAM" id="Phobius"/>
    </source>
</evidence>
<evidence type="ECO:0000256" key="5">
    <source>
        <dbReference type="ARBA" id="ARBA00022729"/>
    </source>
</evidence>
<keyword evidence="11" id="KW-0624">Polysaccharide degradation</keyword>
<dbReference type="CDD" id="cd00325">
    <property type="entry name" value="chitinase_GH19"/>
    <property type="match status" value="1"/>
</dbReference>
<evidence type="ECO:0000256" key="3">
    <source>
        <dbReference type="ARBA" id="ARBA00012729"/>
    </source>
</evidence>
<dbReference type="GO" id="GO:0016998">
    <property type="term" value="P:cell wall macromolecule catabolic process"/>
    <property type="evidence" value="ECO:0007669"/>
    <property type="project" value="InterPro"/>
</dbReference>
<keyword evidence="14" id="KW-0472">Membrane</keyword>
<dbReference type="Proteomes" id="UP001179952">
    <property type="component" value="Unassembled WGS sequence"/>
</dbReference>
<dbReference type="GO" id="GO:0006032">
    <property type="term" value="P:chitin catabolic process"/>
    <property type="evidence" value="ECO:0007669"/>
    <property type="project" value="UniProtKB-KW"/>
</dbReference>
<keyword evidence="10" id="KW-0326">Glycosidase</keyword>
<gene>
    <name evidence="16" type="ORF">QJS04_geneDACA021435</name>
</gene>
<keyword evidence="8 12" id="KW-1015">Disulfide bond</keyword>
<proteinExistence type="inferred from homology"/>
<evidence type="ECO:0000256" key="1">
    <source>
        <dbReference type="ARBA" id="ARBA00000822"/>
    </source>
</evidence>
<comment type="caution">
    <text evidence="13">Lacks conserved residue(s) required for the propagation of feature annotation.</text>
</comment>
<dbReference type="InterPro" id="IPR018371">
    <property type="entry name" value="Chitin-binding_1_CS"/>
</dbReference>
<dbReference type="SMART" id="SM00270">
    <property type="entry name" value="ChtBD1"/>
    <property type="match status" value="1"/>
</dbReference>
<dbReference type="GO" id="GO:0008061">
    <property type="term" value="F:chitin binding"/>
    <property type="evidence" value="ECO:0007669"/>
    <property type="project" value="UniProtKB-UniRule"/>
</dbReference>
<dbReference type="Pfam" id="PF00187">
    <property type="entry name" value="Chitin_bind_1"/>
    <property type="match status" value="1"/>
</dbReference>
<feature type="domain" description="Chitin-binding type-1" evidence="15">
    <location>
        <begin position="41"/>
        <end position="84"/>
    </location>
</feature>
<dbReference type="PIRSF" id="PIRSF001060">
    <property type="entry name" value="Endochitinase"/>
    <property type="match status" value="1"/>
</dbReference>
<dbReference type="PROSITE" id="PS00774">
    <property type="entry name" value="CHITINASE_19_2"/>
    <property type="match status" value="1"/>
</dbReference>
<protein>
    <recommendedName>
        <fullName evidence="3">chitinase</fullName>
        <ecNumber evidence="3">3.2.1.14</ecNumber>
    </recommendedName>
</protein>
<dbReference type="SUPFAM" id="SSF57016">
    <property type="entry name" value="Plant lectins/antimicrobial peptides"/>
    <property type="match status" value="1"/>
</dbReference>
<keyword evidence="4 13" id="KW-0147">Chitin-binding</keyword>
<dbReference type="PANTHER" id="PTHR22595">
    <property type="entry name" value="CHITINASE-RELATED"/>
    <property type="match status" value="1"/>
</dbReference>
<dbReference type="InterPro" id="IPR001002">
    <property type="entry name" value="Chitin-bd_1"/>
</dbReference>
<dbReference type="PROSITE" id="PS00026">
    <property type="entry name" value="CHIT_BIND_I_1"/>
    <property type="match status" value="1"/>
</dbReference>
<feature type="disulfide bond" evidence="12 13">
    <location>
        <begin position="59"/>
        <end position="73"/>
    </location>
</feature>
<dbReference type="GO" id="GO:0000272">
    <property type="term" value="P:polysaccharide catabolic process"/>
    <property type="evidence" value="ECO:0007669"/>
    <property type="project" value="UniProtKB-KW"/>
</dbReference>
<dbReference type="EC" id="3.2.1.14" evidence="3"/>
<evidence type="ECO:0000259" key="15">
    <source>
        <dbReference type="PROSITE" id="PS50941"/>
    </source>
</evidence>
<dbReference type="InterPro" id="IPR036861">
    <property type="entry name" value="Endochitinase-like_sf"/>
</dbReference>
<feature type="disulfide bond" evidence="12">
    <location>
        <begin position="177"/>
        <end position="185"/>
    </location>
</feature>
<dbReference type="Gene3D" id="3.30.20.10">
    <property type="entry name" value="Endochitinase, domain 2"/>
    <property type="match status" value="1"/>
</dbReference>
<keyword evidence="9" id="KW-0119">Carbohydrate metabolism</keyword>
<keyword evidence="14" id="KW-0812">Transmembrane</keyword>
<dbReference type="GO" id="GO:0050832">
    <property type="term" value="P:defense response to fungus"/>
    <property type="evidence" value="ECO:0007669"/>
    <property type="project" value="UniProtKB-ARBA"/>
</dbReference>
<dbReference type="InterPro" id="IPR023346">
    <property type="entry name" value="Lysozyme-like_dom_sf"/>
</dbReference>
<dbReference type="Pfam" id="PF00182">
    <property type="entry name" value="Glyco_hydro_19"/>
    <property type="match status" value="1"/>
</dbReference>
<comment type="similarity">
    <text evidence="2">Belongs to the glycosyl hydrolase 19 family. Chitinase class I subfamily.</text>
</comment>
<keyword evidence="7" id="KW-0146">Chitin degradation</keyword>
<evidence type="ECO:0000256" key="13">
    <source>
        <dbReference type="PROSITE-ProRule" id="PRU00261"/>
    </source>
</evidence>
<reference evidence="16" key="2">
    <citation type="submission" date="2023-06" db="EMBL/GenBank/DDBJ databases">
        <authorList>
            <person name="Ma L."/>
            <person name="Liu K.-W."/>
            <person name="Li Z."/>
            <person name="Hsiao Y.-Y."/>
            <person name="Qi Y."/>
            <person name="Fu T."/>
            <person name="Tang G."/>
            <person name="Zhang D."/>
            <person name="Sun W.-H."/>
            <person name="Liu D.-K."/>
            <person name="Li Y."/>
            <person name="Chen G.-Z."/>
            <person name="Liu X.-D."/>
            <person name="Liao X.-Y."/>
            <person name="Jiang Y.-T."/>
            <person name="Yu X."/>
            <person name="Hao Y."/>
            <person name="Huang J."/>
            <person name="Zhao X.-W."/>
            <person name="Ke S."/>
            <person name="Chen Y.-Y."/>
            <person name="Wu W.-L."/>
            <person name="Hsu J.-L."/>
            <person name="Lin Y.-F."/>
            <person name="Huang M.-D."/>
            <person name="Li C.-Y."/>
            <person name="Huang L."/>
            <person name="Wang Z.-W."/>
            <person name="Zhao X."/>
            <person name="Zhong W.-Y."/>
            <person name="Peng D.-H."/>
            <person name="Ahmad S."/>
            <person name="Lan S."/>
            <person name="Zhang J.-S."/>
            <person name="Tsai W.-C."/>
            <person name="Van De Peer Y."/>
            <person name="Liu Z.-J."/>
        </authorList>
    </citation>
    <scope>NUCLEOTIDE SEQUENCE</scope>
    <source>
        <strain evidence="16">SCP</strain>
        <tissue evidence="16">Leaves</tissue>
    </source>
</reference>
<organism evidence="16 17">
    <name type="scientific">Acorus gramineus</name>
    <name type="common">Dwarf sweet flag</name>
    <dbReference type="NCBI Taxonomy" id="55184"/>
    <lineage>
        <taxon>Eukaryota</taxon>
        <taxon>Viridiplantae</taxon>
        <taxon>Streptophyta</taxon>
        <taxon>Embryophyta</taxon>
        <taxon>Tracheophyta</taxon>
        <taxon>Spermatophyta</taxon>
        <taxon>Magnoliopsida</taxon>
        <taxon>Liliopsida</taxon>
        <taxon>Acoraceae</taxon>
        <taxon>Acorus</taxon>
    </lineage>
</organism>
<sequence length="333" mass="36847">MIHQPHHTLLHKLKTMKSHTLISLTIFLFLTTTTILVSSEPPVCGREANGALCPSHILCCSQWGFCGTNDAYCGPGCQSGPCFGAVGSLVNRSLFNEMLKHRDDPICPARGFYKYDDFLVSGNSFEGFATTGDEDTRKREIAAFLAQTSHQTTGGWREEPYTWGYCKKEERSNAYECEPSDEYPCAPNKQYYGRGPMKIKYNIMYGKAGEALGVDLLNHPELVAKKGKISFGTAFWYWMTPNPPMPSCHDAITGGWTPSEEDEEAGRLAGFGATTNIINGVAECGQGPNADAEDRIGYYKRYCDMLGVSYGDNLDCEKAKPYSFTSKAVQDMK</sequence>
<feature type="disulfide bond" evidence="12">
    <location>
        <begin position="284"/>
        <end position="316"/>
    </location>
</feature>
<evidence type="ECO:0000256" key="7">
    <source>
        <dbReference type="ARBA" id="ARBA00023024"/>
    </source>
</evidence>
<evidence type="ECO:0000313" key="17">
    <source>
        <dbReference type="Proteomes" id="UP001179952"/>
    </source>
</evidence>
<evidence type="ECO:0000256" key="9">
    <source>
        <dbReference type="ARBA" id="ARBA00023277"/>
    </source>
</evidence>
<evidence type="ECO:0000256" key="2">
    <source>
        <dbReference type="ARBA" id="ARBA00009373"/>
    </source>
</evidence>
<evidence type="ECO:0000256" key="6">
    <source>
        <dbReference type="ARBA" id="ARBA00022821"/>
    </source>
</evidence>
<dbReference type="Gene3D" id="1.10.530.10">
    <property type="match status" value="1"/>
</dbReference>
<accession>A0AAV9B8N7</accession>